<feature type="transmembrane region" description="Helical" evidence="8">
    <location>
        <begin position="1000"/>
        <end position="1019"/>
    </location>
</feature>
<feature type="compositionally biased region" description="Pro residues" evidence="7">
    <location>
        <begin position="493"/>
        <end position="505"/>
    </location>
</feature>
<comment type="subcellular location">
    <subcellularLocation>
        <location evidence="1">Membrane</location>
        <topology evidence="1">Multi-pass membrane protein</topology>
    </subcellularLocation>
</comment>
<feature type="transmembrane region" description="Helical" evidence="8">
    <location>
        <begin position="888"/>
        <end position="906"/>
    </location>
</feature>
<dbReference type="GO" id="GO:0006874">
    <property type="term" value="P:intracellular calcium ion homeostasis"/>
    <property type="evidence" value="ECO:0007669"/>
    <property type="project" value="TreeGrafter"/>
</dbReference>
<feature type="transmembrane region" description="Helical" evidence="8">
    <location>
        <begin position="236"/>
        <end position="259"/>
    </location>
</feature>
<dbReference type="Pfam" id="PF01699">
    <property type="entry name" value="Na_Ca_ex"/>
    <property type="match status" value="2"/>
</dbReference>
<dbReference type="PANTHER" id="PTHR12266">
    <property type="entry name" value="NA+/CA2+ K+ INDEPENDENT EXCHANGER"/>
    <property type="match status" value="1"/>
</dbReference>
<dbReference type="AlphaFoldDB" id="A0A6A7AMF7"/>
<feature type="transmembrane region" description="Helical" evidence="8">
    <location>
        <begin position="178"/>
        <end position="199"/>
    </location>
</feature>
<sequence>MDDLSILQTVQKWRRTRFSARPFYLTILAISLITVLAWAKGLAAHHADTALGGTMRTRDLVIMDEECRLVHHAKDQCAFVLANCPDEEAGVISYLTLYYCRLPHAKPVAFILMTLWLAMLFSTIGIAASDFFCVNLNTIARMLGMSESLAGVTLLAFGNGSPDVFSTFAAFRTHAASLAVGELIGAACFITAVVSGSMALIRPFTVARKSFIRDVGFFLVAAAFSMGFIVDGKLHLWESVTMVAFYIFYVMFVVAWHWWLNARKARRMKAAAMRSHFVMPGGEEEEFPEYHDDETPAGSGASGRGISNEDFSALERAGGGDLIEDDDNEEARERWMGELTNNMRVNRPNMGSRRNTHTPIRPSLVGALEFRAVLSSLQKSRNIQSMPISLRRYSDDPTYTTAQHQSYISTMSDPASRPPFDVASITSDGSPHVIRPSIDIQQAIGNRTRAVSTNDIESARLQPSTLQGAVPDITFGPATPDERSKSLSTGHAPPSPTFSLSPPPSQLSSRSSSPAPPRVRHPSASRLAPPGAESHDNTPVRHGTITPSPLSSPVLAPGERPPPPTLKLAVPGATSPPIPFPAYTDYPWSAQTSSRPPSLRQRSPSASPESVFPKDPFGTLEVAKIPRWWPSRLLPSPHILLSTLFPTLINWSDKNVFDKILGVVASLPVFLLTITLPVVEPQKDENDGGHAELSLDLGLPPSAIPTNGSTDSHARSIAIVLPPERYSDHNLSRTKKDTSTPITRANGGSFSTITSQPPQVLITSEDNVAQSPESLPEIPRPDEPKQWNRWLVIVQVFTAPFFIVLILWANIQPDDLRALVRHTLYSLLGSLCFLAVILVTTTPNRPPRWRSALCFLGFAVAIAWISTIANEVVGVLRTLGVILNMSDAILGLTIFAVGNSLGDLVADITVARLGFPIMALSACFGGPMLNILLGVGLSGCYMIITKGEHQHDKHPKQGIHFRPYHIAVSTTLVISGATLLFTLAGLLVAVPMRRWKMDKVIGWGLVALWSVSTFANVLVEVLGYSSDVS</sequence>
<feature type="transmembrane region" description="Helical" evidence="8">
    <location>
        <begin position="918"/>
        <end position="944"/>
    </location>
</feature>
<feature type="transmembrane region" description="Helical" evidence="8">
    <location>
        <begin position="21"/>
        <end position="39"/>
    </location>
</feature>
<feature type="compositionally biased region" description="Polar residues" evidence="7">
    <location>
        <begin position="449"/>
        <end position="467"/>
    </location>
</feature>
<dbReference type="GO" id="GO:0008324">
    <property type="term" value="F:monoatomic cation transmembrane transporter activity"/>
    <property type="evidence" value="ECO:0007669"/>
    <property type="project" value="TreeGrafter"/>
</dbReference>
<feature type="transmembrane region" description="Helical" evidence="8">
    <location>
        <begin position="790"/>
        <end position="811"/>
    </location>
</feature>
<proteinExistence type="inferred from homology"/>
<comment type="similarity">
    <text evidence="2">Belongs to the Ca(2+):cation antiporter (CaCA) (TC 2.A.19) family.</text>
</comment>
<reference evidence="10" key="1">
    <citation type="submission" date="2020-01" db="EMBL/GenBank/DDBJ databases">
        <authorList>
            <consortium name="DOE Joint Genome Institute"/>
            <person name="Haridas S."/>
            <person name="Albert R."/>
            <person name="Binder M."/>
            <person name="Bloem J."/>
            <person name="Labutti K."/>
            <person name="Salamov A."/>
            <person name="Andreopoulos B."/>
            <person name="Baker S.E."/>
            <person name="Barry K."/>
            <person name="Bills G."/>
            <person name="Bluhm B.H."/>
            <person name="Cannon C."/>
            <person name="Castanera R."/>
            <person name="Culley D.E."/>
            <person name="Daum C."/>
            <person name="Ezra D."/>
            <person name="Gonzalez J.B."/>
            <person name="Henrissat B."/>
            <person name="Kuo A."/>
            <person name="Liang C."/>
            <person name="Lipzen A."/>
            <person name="Lutzoni F."/>
            <person name="Magnuson J."/>
            <person name="Mondo S."/>
            <person name="Nolan M."/>
            <person name="Ohm R."/>
            <person name="Pangilinan J."/>
            <person name="Park H.-J."/>
            <person name="Ramirez L."/>
            <person name="Alfaro M."/>
            <person name="Sun H."/>
            <person name="Tritt A."/>
            <person name="Yoshinaga Y."/>
            <person name="Zwiers L.-H."/>
            <person name="Turgeon B.G."/>
            <person name="Goodwin S.B."/>
            <person name="Spatafora J.W."/>
            <person name="Crous P.W."/>
            <person name="Grigoriev I.V."/>
        </authorList>
    </citation>
    <scope>NUCLEOTIDE SEQUENCE</scope>
    <source>
        <strain evidence="10">IPT5</strain>
    </source>
</reference>
<dbReference type="Proteomes" id="UP000799423">
    <property type="component" value="Unassembled WGS sequence"/>
</dbReference>
<evidence type="ECO:0000256" key="4">
    <source>
        <dbReference type="ARBA" id="ARBA00022692"/>
    </source>
</evidence>
<dbReference type="InterPro" id="IPR044880">
    <property type="entry name" value="NCX_ion-bd_dom_sf"/>
</dbReference>
<dbReference type="Gene3D" id="1.20.1420.30">
    <property type="entry name" value="NCX, central ion-binding region"/>
    <property type="match status" value="2"/>
</dbReference>
<evidence type="ECO:0000313" key="11">
    <source>
        <dbReference type="Proteomes" id="UP000799423"/>
    </source>
</evidence>
<keyword evidence="3" id="KW-0813">Transport</keyword>
<dbReference type="OrthoDB" id="407410at2759"/>
<evidence type="ECO:0000259" key="9">
    <source>
        <dbReference type="Pfam" id="PF01699"/>
    </source>
</evidence>
<name>A0A6A7AMF7_9PLEO</name>
<feature type="domain" description="Sodium/calcium exchanger membrane region" evidence="9">
    <location>
        <begin position="115"/>
        <end position="254"/>
    </location>
</feature>
<dbReference type="GO" id="GO:0016020">
    <property type="term" value="C:membrane"/>
    <property type="evidence" value="ECO:0007669"/>
    <property type="project" value="UniProtKB-SubCell"/>
</dbReference>
<dbReference type="PANTHER" id="PTHR12266:SF0">
    <property type="entry name" value="MITOCHONDRIAL SODIUM_CALCIUM EXCHANGER PROTEIN"/>
    <property type="match status" value="1"/>
</dbReference>
<feature type="region of interest" description="Disordered" evidence="7">
    <location>
        <begin position="449"/>
        <end position="573"/>
    </location>
</feature>
<protein>
    <submittedName>
        <fullName evidence="10">Sodium/calcium exchanger protein-like protein</fullName>
    </submittedName>
</protein>
<accession>A0A6A7AMF7</accession>
<organism evidence="10 11">
    <name type="scientific">Plenodomus tracheiphilus IPT5</name>
    <dbReference type="NCBI Taxonomy" id="1408161"/>
    <lineage>
        <taxon>Eukaryota</taxon>
        <taxon>Fungi</taxon>
        <taxon>Dikarya</taxon>
        <taxon>Ascomycota</taxon>
        <taxon>Pezizomycotina</taxon>
        <taxon>Dothideomycetes</taxon>
        <taxon>Pleosporomycetidae</taxon>
        <taxon>Pleosporales</taxon>
        <taxon>Pleosporineae</taxon>
        <taxon>Leptosphaeriaceae</taxon>
        <taxon>Plenodomus</taxon>
    </lineage>
</organism>
<evidence type="ECO:0000256" key="3">
    <source>
        <dbReference type="ARBA" id="ARBA00022448"/>
    </source>
</evidence>
<keyword evidence="6 8" id="KW-0472">Membrane</keyword>
<gene>
    <name evidence="10" type="ORF">T440DRAFT_328264</name>
</gene>
<dbReference type="InterPro" id="IPR051359">
    <property type="entry name" value="CaCA_antiporter"/>
</dbReference>
<feature type="transmembrane region" description="Helical" evidence="8">
    <location>
        <begin position="853"/>
        <end position="876"/>
    </location>
</feature>
<feature type="region of interest" description="Disordered" evidence="7">
    <location>
        <begin position="285"/>
        <end position="305"/>
    </location>
</feature>
<feature type="transmembrane region" description="Helical" evidence="8">
    <location>
        <begin position="823"/>
        <end position="841"/>
    </location>
</feature>
<feature type="transmembrane region" description="Helical" evidence="8">
    <location>
        <begin position="108"/>
        <end position="127"/>
    </location>
</feature>
<feature type="transmembrane region" description="Helical" evidence="8">
    <location>
        <begin position="211"/>
        <end position="230"/>
    </location>
</feature>
<keyword evidence="5 8" id="KW-1133">Transmembrane helix</keyword>
<evidence type="ECO:0000256" key="8">
    <source>
        <dbReference type="SAM" id="Phobius"/>
    </source>
</evidence>
<keyword evidence="4 8" id="KW-0812">Transmembrane</keyword>
<evidence type="ECO:0000256" key="1">
    <source>
        <dbReference type="ARBA" id="ARBA00004141"/>
    </source>
</evidence>
<feature type="compositionally biased region" description="Low complexity" evidence="7">
    <location>
        <begin position="593"/>
        <end position="608"/>
    </location>
</feature>
<feature type="region of interest" description="Disordered" evidence="7">
    <location>
        <begin position="586"/>
        <end position="612"/>
    </location>
</feature>
<feature type="region of interest" description="Disordered" evidence="7">
    <location>
        <begin position="407"/>
        <end position="437"/>
    </location>
</feature>
<evidence type="ECO:0000256" key="2">
    <source>
        <dbReference type="ARBA" id="ARBA00008170"/>
    </source>
</evidence>
<evidence type="ECO:0000313" key="10">
    <source>
        <dbReference type="EMBL" id="KAF2844361.1"/>
    </source>
</evidence>
<evidence type="ECO:0000256" key="5">
    <source>
        <dbReference type="ARBA" id="ARBA00022989"/>
    </source>
</evidence>
<feature type="region of interest" description="Disordered" evidence="7">
    <location>
        <begin position="730"/>
        <end position="749"/>
    </location>
</feature>
<evidence type="ECO:0000256" key="7">
    <source>
        <dbReference type="SAM" id="MobiDB-lite"/>
    </source>
</evidence>
<dbReference type="InterPro" id="IPR004837">
    <property type="entry name" value="NaCa_Exmemb"/>
</dbReference>
<feature type="domain" description="Sodium/calcium exchanger membrane region" evidence="9">
    <location>
        <begin position="855"/>
        <end position="1015"/>
    </location>
</feature>
<keyword evidence="11" id="KW-1185">Reference proteome</keyword>
<feature type="transmembrane region" description="Helical" evidence="8">
    <location>
        <begin position="964"/>
        <end position="988"/>
    </location>
</feature>
<feature type="compositionally biased region" description="Polar residues" evidence="7">
    <location>
        <begin position="739"/>
        <end position="749"/>
    </location>
</feature>
<dbReference type="EMBL" id="MU006386">
    <property type="protein sequence ID" value="KAF2844361.1"/>
    <property type="molecule type" value="Genomic_DNA"/>
</dbReference>
<evidence type="ECO:0000256" key="6">
    <source>
        <dbReference type="ARBA" id="ARBA00023136"/>
    </source>
</evidence>